<dbReference type="Gene3D" id="2.60.40.10">
    <property type="entry name" value="Immunoglobulins"/>
    <property type="match status" value="2"/>
</dbReference>
<feature type="region of interest" description="Disordered" evidence="4">
    <location>
        <begin position="51"/>
        <end position="106"/>
    </location>
</feature>
<reference evidence="6 7" key="1">
    <citation type="submission" date="2016-07" db="EMBL/GenBank/DDBJ databases">
        <title>Disparate Historic Effective Population Sizes Predicted by Modern Levels of Genome Diversity for the Scaled Quail (Callipepla squamata) and the Northern Bobwhite (Colinus virginianus): Inferences from First and Second Generation Draft Genome Assemblies for Sympatric New World Quail.</title>
        <authorList>
            <person name="Oldeschulte D.L."/>
            <person name="Halley Y.A."/>
            <person name="Bhattarai E.K."/>
            <person name="Brashear W.A."/>
            <person name="Hill J."/>
            <person name="Metz R.P."/>
            <person name="Johnson C.D."/>
            <person name="Rollins D."/>
            <person name="Peterson M.J."/>
            <person name="Bickhart D.M."/>
            <person name="Decker J.E."/>
            <person name="Seabury C.M."/>
        </authorList>
    </citation>
    <scope>NUCLEOTIDE SEQUENCE [LARGE SCALE GENOMIC DNA]</scope>
    <source>
        <strain evidence="6 7">Texas</strain>
        <tissue evidence="6">Leg muscle</tissue>
    </source>
</reference>
<comment type="caution">
    <text evidence="6">The sequence shown here is derived from an EMBL/GenBank/DDBJ whole genome shotgun (WGS) entry which is preliminary data.</text>
</comment>
<evidence type="ECO:0000259" key="5">
    <source>
        <dbReference type="PROSITE" id="PS50853"/>
    </source>
</evidence>
<dbReference type="OrthoDB" id="428111at2759"/>
<keyword evidence="1" id="KW-0677">Repeat</keyword>
<evidence type="ECO:0000256" key="3">
    <source>
        <dbReference type="ARBA" id="ARBA00023319"/>
    </source>
</evidence>
<dbReference type="InterPro" id="IPR013783">
    <property type="entry name" value="Ig-like_fold"/>
</dbReference>
<dbReference type="InterPro" id="IPR036116">
    <property type="entry name" value="FN3_sf"/>
</dbReference>
<dbReference type="CDD" id="cd00063">
    <property type="entry name" value="FN3"/>
    <property type="match status" value="2"/>
</dbReference>
<dbReference type="STRING" id="9009.A0A226N886"/>
<accession>A0A226N886</accession>
<dbReference type="AlphaFoldDB" id="A0A226N886"/>
<evidence type="ECO:0000313" key="6">
    <source>
        <dbReference type="EMBL" id="OXB63826.1"/>
    </source>
</evidence>
<feature type="non-terminal residue" evidence="6">
    <location>
        <position position="106"/>
    </location>
</feature>
<keyword evidence="2" id="KW-1015">Disulfide bond</keyword>
<keyword evidence="7" id="KW-1185">Reference proteome</keyword>
<sequence length="106" mass="11755">MYRQTSGLPSPAVWQNLEVKVPAERSAVLVNLKKGVTYEIKVRPYFNEFQGMDSESKSARTTEEAPSAPPQSVTVLTVGNHNSTSISISWDPPPPDHQNGIIQEYK</sequence>
<dbReference type="PANTHER" id="PTHR12231">
    <property type="entry name" value="CTX-RELATED TYPE I TRANSMEMBRANE PROTEIN"/>
    <property type="match status" value="1"/>
</dbReference>
<feature type="compositionally biased region" description="Polar residues" evidence="4">
    <location>
        <begin position="70"/>
        <end position="82"/>
    </location>
</feature>
<gene>
    <name evidence="6" type="ORF">ASZ78_007758</name>
</gene>
<dbReference type="SUPFAM" id="SSF49265">
    <property type="entry name" value="Fibronectin type III"/>
    <property type="match status" value="1"/>
</dbReference>
<name>A0A226N886_CALSU</name>
<protein>
    <recommendedName>
        <fullName evidence="5">Fibronectin type-III domain-containing protein</fullName>
    </recommendedName>
</protein>
<dbReference type="FunFam" id="2.60.40.10:FF:000065">
    <property type="entry name" value="roundabout homolog 1 isoform X3"/>
    <property type="match status" value="1"/>
</dbReference>
<keyword evidence="3" id="KW-0393">Immunoglobulin domain</keyword>
<organism evidence="6 7">
    <name type="scientific">Callipepla squamata</name>
    <name type="common">Scaled quail</name>
    <dbReference type="NCBI Taxonomy" id="9009"/>
    <lineage>
        <taxon>Eukaryota</taxon>
        <taxon>Metazoa</taxon>
        <taxon>Chordata</taxon>
        <taxon>Craniata</taxon>
        <taxon>Vertebrata</taxon>
        <taxon>Euteleostomi</taxon>
        <taxon>Archelosauria</taxon>
        <taxon>Archosauria</taxon>
        <taxon>Dinosauria</taxon>
        <taxon>Saurischia</taxon>
        <taxon>Theropoda</taxon>
        <taxon>Coelurosauria</taxon>
        <taxon>Aves</taxon>
        <taxon>Neognathae</taxon>
        <taxon>Galloanserae</taxon>
        <taxon>Galliformes</taxon>
        <taxon>Odontophoridae</taxon>
        <taxon>Callipepla</taxon>
    </lineage>
</organism>
<dbReference type="PROSITE" id="PS50853">
    <property type="entry name" value="FN3"/>
    <property type="match status" value="2"/>
</dbReference>
<evidence type="ECO:0000313" key="7">
    <source>
        <dbReference type="Proteomes" id="UP000198323"/>
    </source>
</evidence>
<evidence type="ECO:0000256" key="4">
    <source>
        <dbReference type="SAM" id="MobiDB-lite"/>
    </source>
</evidence>
<feature type="compositionally biased region" description="Basic and acidic residues" evidence="4">
    <location>
        <begin position="54"/>
        <end position="63"/>
    </location>
</feature>
<dbReference type="InterPro" id="IPR051170">
    <property type="entry name" value="Neural/epithelial_adhesion"/>
</dbReference>
<proteinExistence type="predicted"/>
<evidence type="ECO:0000256" key="2">
    <source>
        <dbReference type="ARBA" id="ARBA00023157"/>
    </source>
</evidence>
<feature type="domain" description="Fibronectin type-III" evidence="5">
    <location>
        <begin position="1"/>
        <end position="65"/>
    </location>
</feature>
<feature type="domain" description="Fibronectin type-III" evidence="5">
    <location>
        <begin position="69"/>
        <end position="106"/>
    </location>
</feature>
<evidence type="ECO:0000256" key="1">
    <source>
        <dbReference type="ARBA" id="ARBA00022737"/>
    </source>
</evidence>
<dbReference type="InterPro" id="IPR003961">
    <property type="entry name" value="FN3_dom"/>
</dbReference>
<dbReference type="EMBL" id="MCFN01000143">
    <property type="protein sequence ID" value="OXB63826.1"/>
    <property type="molecule type" value="Genomic_DNA"/>
</dbReference>
<dbReference type="PANTHER" id="PTHR12231:SF242">
    <property type="entry name" value="ROUNDABOUT HOMOLOG 2"/>
    <property type="match status" value="1"/>
</dbReference>
<dbReference type="Proteomes" id="UP000198323">
    <property type="component" value="Unassembled WGS sequence"/>
</dbReference>